<dbReference type="AlphaFoldDB" id="A0A0S6U2H2"/>
<evidence type="ECO:0000259" key="7">
    <source>
        <dbReference type="PROSITE" id="PS51918"/>
    </source>
</evidence>
<keyword evidence="5" id="KW-0408">Iron</keyword>
<evidence type="ECO:0000256" key="1">
    <source>
        <dbReference type="ARBA" id="ARBA00001966"/>
    </source>
</evidence>
<evidence type="ECO:0000256" key="5">
    <source>
        <dbReference type="ARBA" id="ARBA00023004"/>
    </source>
</evidence>
<dbReference type="InterPro" id="IPR024001">
    <property type="entry name" value="Cys-rich_pep_rSAM_mat_CcpM"/>
</dbReference>
<proteinExistence type="predicted"/>
<dbReference type="NCBIfam" id="TIGR04068">
    <property type="entry name" value="rSAM_ocin_clost"/>
    <property type="match status" value="1"/>
</dbReference>
<dbReference type="PROSITE" id="PS51918">
    <property type="entry name" value="RADICAL_SAM"/>
    <property type="match status" value="1"/>
</dbReference>
<dbReference type="Proteomes" id="UP000054164">
    <property type="component" value="Unassembled WGS sequence"/>
</dbReference>
<evidence type="ECO:0000256" key="4">
    <source>
        <dbReference type="ARBA" id="ARBA00022723"/>
    </source>
</evidence>
<dbReference type="EMBL" id="DF384213">
    <property type="protein sequence ID" value="GAE02541.1"/>
    <property type="molecule type" value="Genomic_DNA"/>
</dbReference>
<accession>A0A0S6U2H2</accession>
<dbReference type="SFLD" id="SFLDG01384">
    <property type="entry name" value="thioether_bond_formation_requi"/>
    <property type="match status" value="1"/>
</dbReference>
<dbReference type="SFLD" id="SFLDG01067">
    <property type="entry name" value="SPASM/twitch_domain_containing"/>
    <property type="match status" value="1"/>
</dbReference>
<keyword evidence="6" id="KW-0411">Iron-sulfur</keyword>
<dbReference type="NCBIfam" id="TIGR04085">
    <property type="entry name" value="rSAM_more_4Fe4S"/>
    <property type="match status" value="1"/>
</dbReference>
<dbReference type="InterPro" id="IPR000385">
    <property type="entry name" value="MoaA_NifB_PqqE_Fe-S-bd_CS"/>
</dbReference>
<dbReference type="SFLD" id="SFLDG01386">
    <property type="entry name" value="main_SPASM_domain-containing"/>
    <property type="match status" value="1"/>
</dbReference>
<dbReference type="SFLD" id="SFLDS00029">
    <property type="entry name" value="Radical_SAM"/>
    <property type="match status" value="1"/>
</dbReference>
<dbReference type="PROSITE" id="PS01305">
    <property type="entry name" value="MOAA_NIFB_PQQE"/>
    <property type="match status" value="1"/>
</dbReference>
<protein>
    <submittedName>
        <fullName evidence="8">Radical SAM family protein</fullName>
    </submittedName>
</protein>
<dbReference type="SUPFAM" id="SSF102114">
    <property type="entry name" value="Radical SAM enzymes"/>
    <property type="match status" value="1"/>
</dbReference>
<dbReference type="CDD" id="cd01335">
    <property type="entry name" value="Radical_SAM"/>
    <property type="match status" value="1"/>
</dbReference>
<dbReference type="RefSeq" id="WP_030035335.1">
    <property type="nucleotide sequence ID" value="NZ_DF384213.1"/>
</dbReference>
<dbReference type="PANTHER" id="PTHR43273:SF8">
    <property type="entry name" value="RADICAL SAM DOMAIN PROTEIN"/>
    <property type="match status" value="1"/>
</dbReference>
<evidence type="ECO:0000313" key="8">
    <source>
        <dbReference type="EMBL" id="GAE02541.1"/>
    </source>
</evidence>
<evidence type="ECO:0000256" key="2">
    <source>
        <dbReference type="ARBA" id="ARBA00022485"/>
    </source>
</evidence>
<feature type="domain" description="Radical SAM core" evidence="7">
    <location>
        <begin position="82"/>
        <end position="318"/>
    </location>
</feature>
<dbReference type="InterPro" id="IPR023885">
    <property type="entry name" value="4Fe4S-binding_SPASM_dom"/>
</dbReference>
<dbReference type="Pfam" id="PF04055">
    <property type="entry name" value="Radical_SAM"/>
    <property type="match status" value="1"/>
</dbReference>
<dbReference type="HOGENOM" id="CLU_009273_3_4_9"/>
<dbReference type="InterPro" id="IPR058240">
    <property type="entry name" value="rSAM_sf"/>
</dbReference>
<dbReference type="GO" id="GO:0016491">
    <property type="term" value="F:oxidoreductase activity"/>
    <property type="evidence" value="ECO:0007669"/>
    <property type="project" value="InterPro"/>
</dbReference>
<evidence type="ECO:0000256" key="3">
    <source>
        <dbReference type="ARBA" id="ARBA00022691"/>
    </source>
</evidence>
<dbReference type="GO" id="GO:0046872">
    <property type="term" value="F:metal ion binding"/>
    <property type="evidence" value="ECO:0007669"/>
    <property type="project" value="UniProtKB-KW"/>
</dbReference>
<dbReference type="InterPro" id="IPR013785">
    <property type="entry name" value="Aldolase_TIM"/>
</dbReference>
<evidence type="ECO:0000256" key="6">
    <source>
        <dbReference type="ARBA" id="ARBA00023014"/>
    </source>
</evidence>
<reference evidence="8" key="1">
    <citation type="submission" date="2013-10" db="EMBL/GenBank/DDBJ databases">
        <title>Draft genome sequence of Clostridium botulinum type B strain Osaka05.</title>
        <authorList>
            <person name="Sakaguchi Y."/>
            <person name="Hosomi K."/>
            <person name="Uchiyama J."/>
            <person name="Ogura Y."/>
            <person name="Sakaguchi M."/>
            <person name="Kohda T."/>
            <person name="Mukamoto M."/>
            <person name="Misawa N."/>
            <person name="Matsuzaki S."/>
            <person name="Hayashi T."/>
            <person name="Kozaki S."/>
        </authorList>
    </citation>
    <scope>NUCLEOTIDE SEQUENCE</scope>
    <source>
        <strain evidence="8">Osaka05</strain>
    </source>
</reference>
<dbReference type="Gene3D" id="3.20.20.70">
    <property type="entry name" value="Aldolase class I"/>
    <property type="match status" value="1"/>
</dbReference>
<dbReference type="PANTHER" id="PTHR43273">
    <property type="entry name" value="ANAEROBIC SULFATASE-MATURATING ENZYME HOMOLOG ASLB-RELATED"/>
    <property type="match status" value="1"/>
</dbReference>
<keyword evidence="2" id="KW-0004">4Fe-4S</keyword>
<name>A0A0S6U2H2_CLOBO</name>
<dbReference type="InterPro" id="IPR023867">
    <property type="entry name" value="Sulphatase_maturase_rSAM"/>
</dbReference>
<dbReference type="GO" id="GO:0051539">
    <property type="term" value="F:4 iron, 4 sulfur cluster binding"/>
    <property type="evidence" value="ECO:0007669"/>
    <property type="project" value="UniProtKB-KW"/>
</dbReference>
<comment type="cofactor">
    <cofactor evidence="1">
        <name>[4Fe-4S] cluster</name>
        <dbReference type="ChEBI" id="CHEBI:49883"/>
    </cofactor>
</comment>
<organism evidence="8">
    <name type="scientific">Clostridium botulinum B str. Osaka05</name>
    <dbReference type="NCBI Taxonomy" id="1407017"/>
    <lineage>
        <taxon>Bacteria</taxon>
        <taxon>Bacillati</taxon>
        <taxon>Bacillota</taxon>
        <taxon>Clostridia</taxon>
        <taxon>Eubacteriales</taxon>
        <taxon>Clostridiaceae</taxon>
        <taxon>Clostridium</taxon>
    </lineage>
</organism>
<sequence length="476" mass="55855">MNNDYFIHLFETPLEKYFYDVNMNEIVNIPETVYKYLNNGDMSDEDISIVEKYVKNLKDNGYLKKKRVETVKHPLTKCAQCYIDNKINYMVLQVTQNCNLRCEYCVYSGGYDNRVHNKSRMDIGIAKKGIDFLVKHSSDCEELKLGFYGGEPLLEFELIKQCVKYAEVAAEGKKIKYYTTTNGTLISDEVIDFFYNNNFTVTISLDGPSHIHNRSRHFAYSDKGSFDNIMENLSNIKKKYPDYYQGNIQFNTVLTTENGFSEIEEFFKNNSLLKNNTMTSSLVSDVYAKGERKVGENYVREERYLEFLMLLCKIGWLKDYRISQLMKGTFDDLLHFEEEMSKQKRKELPDEWHHGGPCMPGVKRLFMTVDGQFYPCEKVSETREENKIGDVLDGINMEQVHKILNIESMNHNICRNCWAYSFCGNCILNIDNIDKENNSNNNTMCSVFRRDTEEKMKTWCILKRLNYDFESEKIQF</sequence>
<keyword evidence="3" id="KW-0949">S-adenosyl-L-methionine</keyword>
<gene>
    <name evidence="8" type="ORF">CBO05C_2231</name>
</gene>
<keyword evidence="4" id="KW-0479">Metal-binding</keyword>
<dbReference type="InterPro" id="IPR007197">
    <property type="entry name" value="rSAM"/>
</dbReference>